<proteinExistence type="inferred from homology"/>
<keyword evidence="4" id="KW-0436">Ligase</keyword>
<feature type="domain" description="AMP-dependent synthetase/ligase" evidence="7">
    <location>
        <begin position="57"/>
        <end position="156"/>
    </location>
</feature>
<keyword evidence="9" id="KW-1185">Reference proteome</keyword>
<evidence type="ECO:0000313" key="9">
    <source>
        <dbReference type="Proteomes" id="UP000504621"/>
    </source>
</evidence>
<gene>
    <name evidence="10" type="primary">LOC110408978</name>
</gene>
<evidence type="ECO:0000256" key="4">
    <source>
        <dbReference type="ARBA" id="ARBA00022598"/>
    </source>
</evidence>
<dbReference type="InterPro" id="IPR000873">
    <property type="entry name" value="AMP-dep_synth/lig_dom"/>
</dbReference>
<dbReference type="Gene3D" id="3.40.50.12780">
    <property type="entry name" value="N-terminal domain of ligase-like"/>
    <property type="match status" value="2"/>
</dbReference>
<dbReference type="RefSeq" id="XP_021273878.1">
    <property type="nucleotide sequence ID" value="XM_021418203.1"/>
</dbReference>
<keyword evidence="6" id="KW-0472">Membrane</keyword>
<dbReference type="FunFam" id="3.30.300.30:FF:000007">
    <property type="entry name" value="4-coumarate--CoA ligase 2"/>
    <property type="match status" value="1"/>
</dbReference>
<dbReference type="GO" id="GO:0016207">
    <property type="term" value="F:4-coumarate-CoA ligase activity"/>
    <property type="evidence" value="ECO:0007669"/>
    <property type="project" value="UniProtKB-EC"/>
</dbReference>
<evidence type="ECO:0000256" key="1">
    <source>
        <dbReference type="ARBA" id="ARBA00001946"/>
    </source>
</evidence>
<comment type="cofactor">
    <cofactor evidence="1">
        <name>Mg(2+)</name>
        <dbReference type="ChEBI" id="CHEBI:18420"/>
    </cofactor>
</comment>
<feature type="transmembrane region" description="Helical" evidence="6">
    <location>
        <begin position="108"/>
        <end position="130"/>
    </location>
</feature>
<comment type="similarity">
    <text evidence="2">Belongs to the ATP-dependent AMP-binding enzyme family.</text>
</comment>
<protein>
    <recommendedName>
        <fullName evidence="3">4-coumarate--CoA ligase</fullName>
        <ecNumber evidence="3">6.2.1.12</ecNumber>
    </recommendedName>
</protein>
<dbReference type="InterPro" id="IPR025110">
    <property type="entry name" value="AMP-bd_C"/>
</dbReference>
<evidence type="ECO:0000259" key="8">
    <source>
        <dbReference type="Pfam" id="PF13193"/>
    </source>
</evidence>
<feature type="domain" description="AMP-binding enzyme C-terminal" evidence="8">
    <location>
        <begin position="384"/>
        <end position="458"/>
    </location>
</feature>
<keyword evidence="6" id="KW-1133">Transmembrane helix</keyword>
<dbReference type="Gene3D" id="3.30.300.30">
    <property type="match status" value="1"/>
</dbReference>
<dbReference type="Pfam" id="PF00501">
    <property type="entry name" value="AMP-binding"/>
    <property type="match status" value="2"/>
</dbReference>
<evidence type="ECO:0000256" key="5">
    <source>
        <dbReference type="ARBA" id="ARBA00034252"/>
    </source>
</evidence>
<evidence type="ECO:0000256" key="3">
    <source>
        <dbReference type="ARBA" id="ARBA00012959"/>
    </source>
</evidence>
<dbReference type="SUPFAM" id="SSF56801">
    <property type="entry name" value="Acetyl-CoA synthetase-like"/>
    <property type="match status" value="1"/>
</dbReference>
<evidence type="ECO:0000256" key="6">
    <source>
        <dbReference type="SAM" id="Phobius"/>
    </source>
</evidence>
<dbReference type="PANTHER" id="PTHR24096">
    <property type="entry name" value="LONG-CHAIN-FATTY-ACID--COA LIGASE"/>
    <property type="match status" value="1"/>
</dbReference>
<dbReference type="EC" id="6.2.1.12" evidence="3"/>
<dbReference type="InterPro" id="IPR042099">
    <property type="entry name" value="ANL_N_sf"/>
</dbReference>
<feature type="domain" description="AMP-dependent synthetase/ligase" evidence="7">
    <location>
        <begin position="176"/>
        <end position="332"/>
    </location>
</feature>
<dbReference type="Pfam" id="PF13193">
    <property type="entry name" value="AMP-binding_C"/>
    <property type="match status" value="1"/>
</dbReference>
<accession>A0A6J0ZG08</accession>
<comment type="catalytic activity">
    <reaction evidence="5">
        <text>(E)-4-coumarate + ATP + CoA = (E)-4-coumaroyl-CoA + AMP + diphosphate</text>
        <dbReference type="Rhea" id="RHEA:19641"/>
        <dbReference type="ChEBI" id="CHEBI:12876"/>
        <dbReference type="ChEBI" id="CHEBI:30616"/>
        <dbReference type="ChEBI" id="CHEBI:33019"/>
        <dbReference type="ChEBI" id="CHEBI:57287"/>
        <dbReference type="ChEBI" id="CHEBI:85008"/>
        <dbReference type="ChEBI" id="CHEBI:456215"/>
        <dbReference type="EC" id="6.2.1.12"/>
    </reaction>
    <physiologicalReaction direction="left-to-right" evidence="5">
        <dbReference type="Rhea" id="RHEA:19642"/>
    </physiologicalReaction>
</comment>
<dbReference type="GO" id="GO:0005777">
    <property type="term" value="C:peroxisome"/>
    <property type="evidence" value="ECO:0007669"/>
    <property type="project" value="TreeGrafter"/>
</dbReference>
<dbReference type="AlphaFoldDB" id="A0A6J0ZG08"/>
<sequence length="472" mass="51897">METSLNSHFSLQPSESKTTRFPDWYSPETGIYSSKHSSVSLPTDCFLDIVSFIFSHQHDGVTALIDSSSGYSISYSKLLPLIQSMASGLHHLGVSQGDVVLLLLPNSVYFPIIFLSVLYLGAIVTAMNPLASMLEIKKQIADSGVRFAFTLLDKLIEGQFDKAPRPVIRQQDTAAIMNSSGLLSLGTSIVVMRRFNATEMVNVIDKYGVTHFPVVPPILTTLTMRAKGVRENSFKSLKQVSCGAASLTRKAIEDFVQAVPHVDFIQGYGMTESTAVGNRGFNNEKHHKYSSVGLLAPNMQAKVVDWNSGSSLPPGSYGELWLRGPGIMQGYLNNVEATRMTIDKDGWLRTGDIVCFDEDGYMYVSDRLKEIIKYKGYQIAPADLEAILISHPEILDSAVIPAIDEVAGEIPVAFVVRRQGSTLTQGAVMDFVAKQVAPYKKVRKVVFTKSIPKSAAGKTLRRELRNFLSSRL</sequence>
<dbReference type="GeneID" id="110408978"/>
<keyword evidence="6" id="KW-0812">Transmembrane</keyword>
<dbReference type="Proteomes" id="UP000504621">
    <property type="component" value="Unplaced"/>
</dbReference>
<dbReference type="InterPro" id="IPR045851">
    <property type="entry name" value="AMP-bd_C_sf"/>
</dbReference>
<organism evidence="9 10">
    <name type="scientific">Herrania umbratica</name>
    <dbReference type="NCBI Taxonomy" id="108875"/>
    <lineage>
        <taxon>Eukaryota</taxon>
        <taxon>Viridiplantae</taxon>
        <taxon>Streptophyta</taxon>
        <taxon>Embryophyta</taxon>
        <taxon>Tracheophyta</taxon>
        <taxon>Spermatophyta</taxon>
        <taxon>Magnoliopsida</taxon>
        <taxon>eudicotyledons</taxon>
        <taxon>Gunneridae</taxon>
        <taxon>Pentapetalae</taxon>
        <taxon>rosids</taxon>
        <taxon>malvids</taxon>
        <taxon>Malvales</taxon>
        <taxon>Malvaceae</taxon>
        <taxon>Byttnerioideae</taxon>
        <taxon>Herrania</taxon>
    </lineage>
</organism>
<dbReference type="GO" id="GO:0006744">
    <property type="term" value="P:ubiquinone biosynthetic process"/>
    <property type="evidence" value="ECO:0007669"/>
    <property type="project" value="TreeGrafter"/>
</dbReference>
<reference evidence="10" key="1">
    <citation type="submission" date="2025-08" db="UniProtKB">
        <authorList>
            <consortium name="RefSeq"/>
        </authorList>
    </citation>
    <scope>IDENTIFICATION</scope>
    <source>
        <tissue evidence="10">Leaf</tissue>
    </source>
</reference>
<evidence type="ECO:0000256" key="2">
    <source>
        <dbReference type="ARBA" id="ARBA00006432"/>
    </source>
</evidence>
<evidence type="ECO:0000313" key="10">
    <source>
        <dbReference type="RefSeq" id="XP_021273878.1"/>
    </source>
</evidence>
<evidence type="ECO:0000259" key="7">
    <source>
        <dbReference type="Pfam" id="PF00501"/>
    </source>
</evidence>
<dbReference type="PANTHER" id="PTHR24096:SF149">
    <property type="entry name" value="AMP-BINDING DOMAIN-CONTAINING PROTEIN-RELATED"/>
    <property type="match status" value="1"/>
</dbReference>
<name>A0A6J0ZG08_9ROSI</name>